<evidence type="ECO:0000313" key="2">
    <source>
        <dbReference type="EMBL" id="CAL1704164.1"/>
    </source>
</evidence>
<feature type="compositionally biased region" description="Acidic residues" evidence="1">
    <location>
        <begin position="156"/>
        <end position="165"/>
    </location>
</feature>
<feature type="region of interest" description="Disordered" evidence="1">
    <location>
        <begin position="265"/>
        <end position="307"/>
    </location>
</feature>
<organism evidence="2 3">
    <name type="scientific">Somion occarium</name>
    <dbReference type="NCBI Taxonomy" id="3059160"/>
    <lineage>
        <taxon>Eukaryota</taxon>
        <taxon>Fungi</taxon>
        <taxon>Dikarya</taxon>
        <taxon>Basidiomycota</taxon>
        <taxon>Agaricomycotina</taxon>
        <taxon>Agaricomycetes</taxon>
        <taxon>Polyporales</taxon>
        <taxon>Cerrenaceae</taxon>
        <taxon>Somion</taxon>
    </lineage>
</organism>
<feature type="region of interest" description="Disordered" evidence="1">
    <location>
        <begin position="322"/>
        <end position="346"/>
    </location>
</feature>
<feature type="region of interest" description="Disordered" evidence="1">
    <location>
        <begin position="111"/>
        <end position="192"/>
    </location>
</feature>
<keyword evidence="3" id="KW-1185">Reference proteome</keyword>
<sequence length="346" mass="38816">MSPPPISSPDASLTRRVPFRLERTRPLLSRRSTDIAPFTHLYHSQLTMTSESSSLFSLARNKLHSVVGGNVKDSASLHRWVLLKNVIIRSHIADAPASSSDNVGADPVYRHEEEEHHDEAEQDSFMFPDPDDLLADEDSDVGSREDQWLDSLLETLGDDEEDLDDSLTLSNPRNHEEDEPLSPLYSPMSSSDDLVGQSSFYYPPEIAIPYPVPYPPLHPPLVPSWLALERSNDDPSLTPSPPLYHDPLPYFHQDDIEDLSVPDAIEDTSDDESDAPCTPSTTSTSSLSPPNASLPLPHERTRPHPHVYIGTDDSYFYPFERDPLPFSDTEHPDGVRPFHHPLFQEC</sequence>
<reference evidence="3" key="1">
    <citation type="submission" date="2024-04" db="EMBL/GenBank/DDBJ databases">
        <authorList>
            <person name="Shaw F."/>
            <person name="Minotto A."/>
        </authorList>
    </citation>
    <scope>NUCLEOTIDE SEQUENCE [LARGE SCALE GENOMIC DNA]</scope>
</reference>
<name>A0ABP1DAF1_9APHY</name>
<feature type="compositionally biased region" description="Basic and acidic residues" evidence="1">
    <location>
        <begin position="322"/>
        <end position="336"/>
    </location>
</feature>
<feature type="compositionally biased region" description="Low complexity" evidence="1">
    <location>
        <begin position="181"/>
        <end position="192"/>
    </location>
</feature>
<gene>
    <name evidence="2" type="ORF">GFSPODELE1_LOCUS4884</name>
</gene>
<evidence type="ECO:0000313" key="3">
    <source>
        <dbReference type="Proteomes" id="UP001497453"/>
    </source>
</evidence>
<accession>A0ABP1DAF1</accession>
<proteinExistence type="predicted"/>
<protein>
    <submittedName>
        <fullName evidence="2">Uncharacterized protein</fullName>
    </submittedName>
</protein>
<feature type="compositionally biased region" description="Acidic residues" evidence="1">
    <location>
        <begin position="129"/>
        <end position="140"/>
    </location>
</feature>
<dbReference type="Proteomes" id="UP001497453">
    <property type="component" value="Chromosome 3"/>
</dbReference>
<feature type="compositionally biased region" description="Low complexity" evidence="1">
    <location>
        <begin position="276"/>
        <end position="296"/>
    </location>
</feature>
<evidence type="ECO:0000256" key="1">
    <source>
        <dbReference type="SAM" id="MobiDB-lite"/>
    </source>
</evidence>
<dbReference type="EMBL" id="OZ037946">
    <property type="protein sequence ID" value="CAL1704164.1"/>
    <property type="molecule type" value="Genomic_DNA"/>
</dbReference>
<feature type="compositionally biased region" description="Acidic residues" evidence="1">
    <location>
        <begin position="265"/>
        <end position="274"/>
    </location>
</feature>